<dbReference type="AlphaFoldDB" id="A0ABD2PZ63"/>
<organism evidence="1 2">
    <name type="scientific">Cichlidogyrus casuarinus</name>
    <dbReference type="NCBI Taxonomy" id="1844966"/>
    <lineage>
        <taxon>Eukaryota</taxon>
        <taxon>Metazoa</taxon>
        <taxon>Spiralia</taxon>
        <taxon>Lophotrochozoa</taxon>
        <taxon>Platyhelminthes</taxon>
        <taxon>Monogenea</taxon>
        <taxon>Monopisthocotylea</taxon>
        <taxon>Dactylogyridea</taxon>
        <taxon>Ancyrocephalidae</taxon>
        <taxon>Cichlidogyrus</taxon>
    </lineage>
</organism>
<proteinExistence type="predicted"/>
<name>A0ABD2PZ63_9PLAT</name>
<dbReference type="InterPro" id="IPR029058">
    <property type="entry name" value="AB_hydrolase_fold"/>
</dbReference>
<reference evidence="1 2" key="1">
    <citation type="submission" date="2024-11" db="EMBL/GenBank/DDBJ databases">
        <title>Adaptive evolution of stress response genes in parasites aligns with host niche diversity.</title>
        <authorList>
            <person name="Hahn C."/>
            <person name="Resl P."/>
        </authorList>
    </citation>
    <scope>NUCLEOTIDE SEQUENCE [LARGE SCALE GENOMIC DNA]</scope>
    <source>
        <strain evidence="1">EGGRZ-B1_66</strain>
        <tissue evidence="1">Body</tissue>
    </source>
</reference>
<dbReference type="Gene3D" id="3.40.50.1820">
    <property type="entry name" value="alpha/beta hydrolase"/>
    <property type="match status" value="1"/>
</dbReference>
<protein>
    <submittedName>
        <fullName evidence="1">Uncharacterized protein</fullName>
    </submittedName>
</protein>
<keyword evidence="2" id="KW-1185">Reference proteome</keyword>
<gene>
    <name evidence="1" type="ORF">Ciccas_009032</name>
</gene>
<evidence type="ECO:0000313" key="1">
    <source>
        <dbReference type="EMBL" id="KAL3312378.1"/>
    </source>
</evidence>
<dbReference type="EMBL" id="JBJKFK010001723">
    <property type="protein sequence ID" value="KAL3312378.1"/>
    <property type="molecule type" value="Genomic_DNA"/>
</dbReference>
<evidence type="ECO:0000313" key="2">
    <source>
        <dbReference type="Proteomes" id="UP001626550"/>
    </source>
</evidence>
<dbReference type="Proteomes" id="UP001626550">
    <property type="component" value="Unassembled WGS sequence"/>
</dbReference>
<comment type="caution">
    <text evidence="1">The sequence shown here is derived from an EMBL/GenBank/DDBJ whole genome shotgun (WGS) entry which is preliminary data.</text>
</comment>
<accession>A0ABD2PZ63</accession>
<sequence length="150" mass="16496">MPPTGIKNLYCVYGTGVSTVESITFLKSAIPFGSSTSDTFGPGDGFVNARSLELCKMWPGVKLTELPGVSHVDMLRDQRFFSVVNKMLQTAHSSRSMPSIFSLAASFPSLNFAKFLLVTAHRVSGRFLEMENVLPIASYKTCERFLITCN</sequence>